<feature type="domain" description="Glycine zipper" evidence="1">
    <location>
        <begin position="58"/>
        <end position="96"/>
    </location>
</feature>
<sequence length="181" mass="18407">MTWRSTRSLYNRGGFMALQFKFGSRLAVAAVLFASLGLAGCETTGQGAAVGGVIGGTAGCGIGAAVASNSKTGCLVGGLVGALAGAMIGDAIEREQQRRVVYNAARSGGSASSGTFRNSKGQKVRFNAKTTKTTKKSSDPGLSCRSLEVTKYVEGSKVGTSSANQCQVRVAGEPTWATPEA</sequence>
<dbReference type="RefSeq" id="WP_367954911.1">
    <property type="nucleotide sequence ID" value="NZ_JBDPGJ010000003.1"/>
</dbReference>
<organism evidence="2 3">
    <name type="scientific">Aquibium pacificus</name>
    <dbReference type="NCBI Taxonomy" id="3153579"/>
    <lineage>
        <taxon>Bacteria</taxon>
        <taxon>Pseudomonadati</taxon>
        <taxon>Pseudomonadota</taxon>
        <taxon>Alphaproteobacteria</taxon>
        <taxon>Hyphomicrobiales</taxon>
        <taxon>Phyllobacteriaceae</taxon>
        <taxon>Aquibium</taxon>
    </lineage>
</organism>
<evidence type="ECO:0000313" key="3">
    <source>
        <dbReference type="Proteomes" id="UP001556692"/>
    </source>
</evidence>
<name>A0ABV3SJV0_9HYPH</name>
<accession>A0ABV3SJV0</accession>
<gene>
    <name evidence="2" type="ORF">ABGN05_15335</name>
</gene>
<proteinExistence type="predicted"/>
<evidence type="ECO:0000259" key="1">
    <source>
        <dbReference type="Pfam" id="PF13488"/>
    </source>
</evidence>
<dbReference type="EMBL" id="JBDPGJ010000003">
    <property type="protein sequence ID" value="MEX0407037.1"/>
    <property type="molecule type" value="Genomic_DNA"/>
</dbReference>
<dbReference type="Pfam" id="PF13488">
    <property type="entry name" value="Gly-zipper_Omp"/>
    <property type="match status" value="1"/>
</dbReference>
<comment type="caution">
    <text evidence="2">The sequence shown here is derived from an EMBL/GenBank/DDBJ whole genome shotgun (WGS) entry which is preliminary data.</text>
</comment>
<keyword evidence="3" id="KW-1185">Reference proteome</keyword>
<evidence type="ECO:0000313" key="2">
    <source>
        <dbReference type="EMBL" id="MEX0407037.1"/>
    </source>
</evidence>
<reference evidence="2 3" key="1">
    <citation type="submission" date="2024-05" db="EMBL/GenBank/DDBJ databases">
        <authorList>
            <person name="Jiang F."/>
        </authorList>
    </citation>
    <scope>NUCLEOTIDE SEQUENCE [LARGE SCALE GENOMIC DNA]</scope>
    <source>
        <strain evidence="2 3">LZ166</strain>
    </source>
</reference>
<protein>
    <submittedName>
        <fullName evidence="2">Glycine zipper domain-containing protein</fullName>
    </submittedName>
</protein>
<dbReference type="InterPro" id="IPR039567">
    <property type="entry name" value="Gly-zipper"/>
</dbReference>
<dbReference type="Proteomes" id="UP001556692">
    <property type="component" value="Unassembled WGS sequence"/>
</dbReference>